<name>A0A1I4SA85_PSUAM</name>
<dbReference type="GO" id="GO:0016887">
    <property type="term" value="F:ATP hydrolysis activity"/>
    <property type="evidence" value="ECO:0007669"/>
    <property type="project" value="InterPro"/>
</dbReference>
<dbReference type="CDD" id="cd00009">
    <property type="entry name" value="AAA"/>
    <property type="match status" value="1"/>
</dbReference>
<dbReference type="InterPro" id="IPR050764">
    <property type="entry name" value="CbbQ/NirQ/NorQ/GpvN"/>
</dbReference>
<dbReference type="InterPro" id="IPR003593">
    <property type="entry name" value="AAA+_ATPase"/>
</dbReference>
<dbReference type="EMBL" id="FOUY01000001">
    <property type="protein sequence ID" value="SFM61200.1"/>
    <property type="molecule type" value="Genomic_DNA"/>
</dbReference>
<accession>A0A1I4SA85</accession>
<feature type="region of interest" description="Disordered" evidence="1">
    <location>
        <begin position="332"/>
        <end position="437"/>
    </location>
</feature>
<dbReference type="Pfam" id="PF07728">
    <property type="entry name" value="AAA_5"/>
    <property type="match status" value="1"/>
</dbReference>
<keyword evidence="4" id="KW-1185">Reference proteome</keyword>
<dbReference type="InterPro" id="IPR027417">
    <property type="entry name" value="P-loop_NTPase"/>
</dbReference>
<dbReference type="RefSeq" id="WP_093336018.1">
    <property type="nucleotide sequence ID" value="NZ_FOUY01000001.1"/>
</dbReference>
<dbReference type="SMART" id="SM00382">
    <property type="entry name" value="AAA"/>
    <property type="match status" value="1"/>
</dbReference>
<dbReference type="STRING" id="260086.SAMN05216207_1001326"/>
<protein>
    <submittedName>
        <fullName evidence="3">MoxR-like ATPase</fullName>
    </submittedName>
</protein>
<dbReference type="Proteomes" id="UP000199614">
    <property type="component" value="Unassembled WGS sequence"/>
</dbReference>
<dbReference type="PANTHER" id="PTHR42759">
    <property type="entry name" value="MOXR FAMILY PROTEIN"/>
    <property type="match status" value="1"/>
</dbReference>
<dbReference type="Gene3D" id="3.40.50.300">
    <property type="entry name" value="P-loop containing nucleotide triphosphate hydrolases"/>
    <property type="match status" value="1"/>
</dbReference>
<evidence type="ECO:0000256" key="1">
    <source>
        <dbReference type="SAM" id="MobiDB-lite"/>
    </source>
</evidence>
<feature type="domain" description="AAA+ ATPase" evidence="2">
    <location>
        <begin position="59"/>
        <end position="237"/>
    </location>
</feature>
<proteinExistence type="predicted"/>
<dbReference type="AlphaFoldDB" id="A0A1I4SA85"/>
<evidence type="ECO:0000313" key="4">
    <source>
        <dbReference type="Proteomes" id="UP000199614"/>
    </source>
</evidence>
<dbReference type="InterPro" id="IPR011704">
    <property type="entry name" value="ATPase_dyneun-rel_AAA"/>
</dbReference>
<feature type="compositionally biased region" description="Basic and acidic residues" evidence="1">
    <location>
        <begin position="386"/>
        <end position="403"/>
    </location>
</feature>
<dbReference type="GO" id="GO:0005524">
    <property type="term" value="F:ATP binding"/>
    <property type="evidence" value="ECO:0007669"/>
    <property type="project" value="InterPro"/>
</dbReference>
<dbReference type="SUPFAM" id="SSF52540">
    <property type="entry name" value="P-loop containing nucleoside triphosphate hydrolases"/>
    <property type="match status" value="1"/>
</dbReference>
<dbReference type="OrthoDB" id="9783370at2"/>
<gene>
    <name evidence="3" type="ORF">SAMN05216207_1001326</name>
</gene>
<sequence>MPEAVPSAERTPSQAEVAADAVAHAGPFESVDEVVTALREHGYIADTRLATTVFLLTRLDKPLLLEGPAGVGKTELAKMLALVTGRRFLRLQCYEGQDETKALYEWDYGKQLMYTQILREKIGQVVEDAPDLATAVERVGAQESVFFSERFLAPRPLLEAIRSDEPCVLLIDEVDRADEALEAVLLETLGEYQISVPEVGTFVAKHRPYVLLTSNNTRDLAAALKRRCLHLFLDYPSAQRELEIVRSKKTGLADQVAEELVAVVRGLRELELRKAPSISETIDWARTLAVLGVDELDPRILSDTVSVVVKYDKDVRKALEAIPHLVDPNAVVEEHGHGHGHGHEHGHEHGHDHGHEGGHTHDRPQDDDPPARSSRPAGGDPDDGDVDGRARRAAKDRPGRHADGYGNSAAAGKVSPSIRSVTPGQGARSFGARRRPL</sequence>
<evidence type="ECO:0000259" key="2">
    <source>
        <dbReference type="SMART" id="SM00382"/>
    </source>
</evidence>
<feature type="compositionally biased region" description="Basic and acidic residues" evidence="1">
    <location>
        <begin position="332"/>
        <end position="370"/>
    </location>
</feature>
<dbReference type="PANTHER" id="PTHR42759:SF1">
    <property type="entry name" value="MAGNESIUM-CHELATASE SUBUNIT CHLD"/>
    <property type="match status" value="1"/>
</dbReference>
<organism evidence="3 4">
    <name type="scientific">Pseudonocardia ammonioxydans</name>
    <dbReference type="NCBI Taxonomy" id="260086"/>
    <lineage>
        <taxon>Bacteria</taxon>
        <taxon>Bacillati</taxon>
        <taxon>Actinomycetota</taxon>
        <taxon>Actinomycetes</taxon>
        <taxon>Pseudonocardiales</taxon>
        <taxon>Pseudonocardiaceae</taxon>
        <taxon>Pseudonocardia</taxon>
    </lineage>
</organism>
<evidence type="ECO:0000313" key="3">
    <source>
        <dbReference type="EMBL" id="SFM61200.1"/>
    </source>
</evidence>
<reference evidence="3 4" key="1">
    <citation type="submission" date="2016-10" db="EMBL/GenBank/DDBJ databases">
        <authorList>
            <person name="de Groot N.N."/>
        </authorList>
    </citation>
    <scope>NUCLEOTIDE SEQUENCE [LARGE SCALE GENOMIC DNA]</scope>
    <source>
        <strain evidence="3 4">CGMCC 4.1877</strain>
    </source>
</reference>